<keyword evidence="10 11" id="KW-0472">Membrane</keyword>
<dbReference type="InterPro" id="IPR000620">
    <property type="entry name" value="EamA_dom"/>
</dbReference>
<evidence type="ECO:0000256" key="8">
    <source>
        <dbReference type="ARBA" id="ARBA00022989"/>
    </source>
</evidence>
<name>A0A8J2YP01_9PROT</name>
<keyword evidence="8 11" id="KW-1133">Transmembrane helix</keyword>
<dbReference type="SUPFAM" id="SSF103481">
    <property type="entry name" value="Multidrug resistance efflux transporter EmrE"/>
    <property type="match status" value="1"/>
</dbReference>
<evidence type="ECO:0000256" key="1">
    <source>
        <dbReference type="ARBA" id="ARBA00004651"/>
    </source>
</evidence>
<evidence type="ECO:0000256" key="4">
    <source>
        <dbReference type="ARBA" id="ARBA00022519"/>
    </source>
</evidence>
<evidence type="ECO:0000256" key="6">
    <source>
        <dbReference type="ARBA" id="ARBA00022692"/>
    </source>
</evidence>
<reference evidence="13" key="1">
    <citation type="journal article" date="2014" name="Int. J. Syst. Evol. Microbiol.">
        <title>Complete genome sequence of Corynebacterium casei LMG S-19264T (=DSM 44701T), isolated from a smear-ripened cheese.</title>
        <authorList>
            <consortium name="US DOE Joint Genome Institute (JGI-PGF)"/>
            <person name="Walter F."/>
            <person name="Albersmeier A."/>
            <person name="Kalinowski J."/>
            <person name="Ruckert C."/>
        </authorList>
    </citation>
    <scope>NUCLEOTIDE SEQUENCE</scope>
    <source>
        <strain evidence="13">CGMCC 1.15725</strain>
    </source>
</reference>
<dbReference type="Pfam" id="PF00892">
    <property type="entry name" value="EamA"/>
    <property type="match status" value="1"/>
</dbReference>
<keyword evidence="4" id="KW-0997">Cell inner membrane</keyword>
<dbReference type="Gene3D" id="1.10.3730.20">
    <property type="match status" value="1"/>
</dbReference>
<keyword evidence="6 11" id="KW-0812">Transmembrane</keyword>
<keyword evidence="5" id="KW-0441">Lipid A biosynthesis</keyword>
<dbReference type="Proteomes" id="UP000646365">
    <property type="component" value="Unassembled WGS sequence"/>
</dbReference>
<sequence>MPPYLWLGLAILLGVAGQVVLKTGAENSGEGLAQFLSPWTIGGFGIYFLAAITYIVAIKKLPVSLAYPSVSISYGIVAILAHLLWREPLTWHHWAGLLLIGSGIFVMFRA</sequence>
<keyword evidence="14" id="KW-1185">Reference proteome</keyword>
<dbReference type="EMBL" id="BMJQ01000001">
    <property type="protein sequence ID" value="GGF00065.1"/>
    <property type="molecule type" value="Genomic_DNA"/>
</dbReference>
<feature type="domain" description="EamA" evidence="12">
    <location>
        <begin position="8"/>
        <end position="108"/>
    </location>
</feature>
<dbReference type="GO" id="GO:0022857">
    <property type="term" value="F:transmembrane transporter activity"/>
    <property type="evidence" value="ECO:0007669"/>
    <property type="project" value="InterPro"/>
</dbReference>
<feature type="transmembrane region" description="Helical" evidence="11">
    <location>
        <begin position="37"/>
        <end position="58"/>
    </location>
</feature>
<evidence type="ECO:0000256" key="3">
    <source>
        <dbReference type="ARBA" id="ARBA00022516"/>
    </source>
</evidence>
<evidence type="ECO:0000256" key="5">
    <source>
        <dbReference type="ARBA" id="ARBA00022556"/>
    </source>
</evidence>
<dbReference type="AlphaFoldDB" id="A0A8J2YP01"/>
<dbReference type="GO" id="GO:0009245">
    <property type="term" value="P:lipid A biosynthetic process"/>
    <property type="evidence" value="ECO:0007669"/>
    <property type="project" value="UniProtKB-KW"/>
</dbReference>
<accession>A0A8J2YP01</accession>
<reference evidence="13" key="2">
    <citation type="submission" date="2020-09" db="EMBL/GenBank/DDBJ databases">
        <authorList>
            <person name="Sun Q."/>
            <person name="Zhou Y."/>
        </authorList>
    </citation>
    <scope>NUCLEOTIDE SEQUENCE</scope>
    <source>
        <strain evidence="13">CGMCC 1.15725</strain>
    </source>
</reference>
<evidence type="ECO:0000256" key="9">
    <source>
        <dbReference type="ARBA" id="ARBA00023098"/>
    </source>
</evidence>
<dbReference type="PANTHER" id="PTHR30561">
    <property type="entry name" value="SMR FAMILY PROTON-DEPENDENT DRUG EFFLUX TRANSPORTER SUGE"/>
    <property type="match status" value="1"/>
</dbReference>
<comment type="subcellular location">
    <subcellularLocation>
        <location evidence="1">Cell membrane</location>
        <topology evidence="1">Multi-pass membrane protein</topology>
    </subcellularLocation>
</comment>
<dbReference type="RefSeq" id="WP_189041519.1">
    <property type="nucleotide sequence ID" value="NZ_BMJQ01000001.1"/>
</dbReference>
<comment type="caution">
    <text evidence="13">The sequence shown here is derived from an EMBL/GenBank/DDBJ whole genome shotgun (WGS) entry which is preliminary data.</text>
</comment>
<gene>
    <name evidence="13" type="ORF">GCM10011611_02050</name>
</gene>
<dbReference type="InterPro" id="IPR000390">
    <property type="entry name" value="Small_drug/metabolite_transptr"/>
</dbReference>
<evidence type="ECO:0000313" key="13">
    <source>
        <dbReference type="EMBL" id="GGF00065.1"/>
    </source>
</evidence>
<proteinExistence type="predicted"/>
<organism evidence="13 14">
    <name type="scientific">Aliidongia dinghuensis</name>
    <dbReference type="NCBI Taxonomy" id="1867774"/>
    <lineage>
        <taxon>Bacteria</taxon>
        <taxon>Pseudomonadati</taxon>
        <taxon>Pseudomonadota</taxon>
        <taxon>Alphaproteobacteria</taxon>
        <taxon>Rhodospirillales</taxon>
        <taxon>Dongiaceae</taxon>
        <taxon>Aliidongia</taxon>
    </lineage>
</organism>
<keyword evidence="9" id="KW-0443">Lipid metabolism</keyword>
<keyword evidence="3" id="KW-0444">Lipid biosynthesis</keyword>
<evidence type="ECO:0000256" key="2">
    <source>
        <dbReference type="ARBA" id="ARBA00022475"/>
    </source>
</evidence>
<keyword evidence="2" id="KW-1003">Cell membrane</keyword>
<evidence type="ECO:0000256" key="7">
    <source>
        <dbReference type="ARBA" id="ARBA00022985"/>
    </source>
</evidence>
<evidence type="ECO:0000313" key="14">
    <source>
        <dbReference type="Proteomes" id="UP000646365"/>
    </source>
</evidence>
<protein>
    <recommendedName>
        <fullName evidence="12">EamA domain-containing protein</fullName>
    </recommendedName>
</protein>
<keyword evidence="7" id="KW-0448">Lipopolysaccharide biosynthesis</keyword>
<dbReference type="GO" id="GO:0009103">
    <property type="term" value="P:lipopolysaccharide biosynthetic process"/>
    <property type="evidence" value="ECO:0007669"/>
    <property type="project" value="UniProtKB-KW"/>
</dbReference>
<dbReference type="InterPro" id="IPR037185">
    <property type="entry name" value="EmrE-like"/>
</dbReference>
<feature type="transmembrane region" description="Helical" evidence="11">
    <location>
        <begin position="91"/>
        <end position="108"/>
    </location>
</feature>
<dbReference type="GO" id="GO:0005886">
    <property type="term" value="C:plasma membrane"/>
    <property type="evidence" value="ECO:0007669"/>
    <property type="project" value="UniProtKB-SubCell"/>
</dbReference>
<evidence type="ECO:0000259" key="12">
    <source>
        <dbReference type="Pfam" id="PF00892"/>
    </source>
</evidence>
<dbReference type="PANTHER" id="PTHR30561:SF9">
    <property type="entry name" value="4-AMINO-4-DEOXY-L-ARABINOSE-PHOSPHOUNDECAPRENOL FLIPPASE SUBUNIT ARNF-RELATED"/>
    <property type="match status" value="1"/>
</dbReference>
<feature type="transmembrane region" description="Helical" evidence="11">
    <location>
        <begin position="65"/>
        <end position="85"/>
    </location>
</feature>
<evidence type="ECO:0000256" key="10">
    <source>
        <dbReference type="ARBA" id="ARBA00023136"/>
    </source>
</evidence>
<evidence type="ECO:0000256" key="11">
    <source>
        <dbReference type="SAM" id="Phobius"/>
    </source>
</evidence>